<protein>
    <submittedName>
        <fullName evidence="2">Cyclin-dependent kinase-like 5</fullName>
    </submittedName>
</protein>
<accession>A0A1A8AFW4</accession>
<reference evidence="2" key="2">
    <citation type="submission" date="2016-06" db="EMBL/GenBank/DDBJ databases">
        <title>The genome of a short-lived fish provides insights into sex chromosome evolution and the genetic control of aging.</title>
        <authorList>
            <person name="Reichwald K."/>
            <person name="Felder M."/>
            <person name="Petzold A."/>
            <person name="Koch P."/>
            <person name="Groth M."/>
            <person name="Platzer M."/>
        </authorList>
    </citation>
    <scope>NUCLEOTIDE SEQUENCE</scope>
    <source>
        <tissue evidence="2">Brain</tissue>
    </source>
</reference>
<keyword evidence="2" id="KW-0418">Kinase</keyword>
<feature type="region of interest" description="Disordered" evidence="1">
    <location>
        <begin position="1"/>
        <end position="31"/>
    </location>
</feature>
<name>A0A1A8AFW4_NOTFU</name>
<evidence type="ECO:0000313" key="2">
    <source>
        <dbReference type="EMBL" id="SBP53130.1"/>
    </source>
</evidence>
<reference evidence="2" key="1">
    <citation type="submission" date="2016-05" db="EMBL/GenBank/DDBJ databases">
        <authorList>
            <person name="Lavstsen T."/>
            <person name="Jespersen J.S."/>
        </authorList>
    </citation>
    <scope>NUCLEOTIDE SEQUENCE</scope>
    <source>
        <tissue evidence="2">Brain</tissue>
    </source>
</reference>
<dbReference type="GO" id="GO:0016301">
    <property type="term" value="F:kinase activity"/>
    <property type="evidence" value="ECO:0007669"/>
    <property type="project" value="UniProtKB-KW"/>
</dbReference>
<gene>
    <name evidence="2" type="primary">CDKL5</name>
</gene>
<dbReference type="AlphaFoldDB" id="A0A1A8AFW4"/>
<sequence>MGRKSRTSKLMLSSKPLVRKSLHLRGRERER</sequence>
<organism evidence="2">
    <name type="scientific">Nothobranchius furzeri</name>
    <name type="common">Turquoise killifish</name>
    <dbReference type="NCBI Taxonomy" id="105023"/>
    <lineage>
        <taxon>Eukaryota</taxon>
        <taxon>Metazoa</taxon>
        <taxon>Chordata</taxon>
        <taxon>Craniata</taxon>
        <taxon>Vertebrata</taxon>
        <taxon>Euteleostomi</taxon>
        <taxon>Actinopterygii</taxon>
        <taxon>Neopterygii</taxon>
        <taxon>Teleostei</taxon>
        <taxon>Neoteleostei</taxon>
        <taxon>Acanthomorphata</taxon>
        <taxon>Ovalentaria</taxon>
        <taxon>Atherinomorphae</taxon>
        <taxon>Cyprinodontiformes</taxon>
        <taxon>Nothobranchiidae</taxon>
        <taxon>Nothobranchius</taxon>
    </lineage>
</organism>
<evidence type="ECO:0000256" key="1">
    <source>
        <dbReference type="SAM" id="MobiDB-lite"/>
    </source>
</evidence>
<feature type="non-terminal residue" evidence="2">
    <location>
        <position position="31"/>
    </location>
</feature>
<dbReference type="EMBL" id="HADY01014645">
    <property type="protein sequence ID" value="SBP53130.1"/>
    <property type="molecule type" value="Transcribed_RNA"/>
</dbReference>
<proteinExistence type="predicted"/>
<keyword evidence="2" id="KW-0808">Transferase</keyword>